<dbReference type="PANTHER" id="PTHR43787">
    <property type="entry name" value="FEMO COFACTOR BIOSYNTHESIS PROTEIN NIFB-RELATED"/>
    <property type="match status" value="1"/>
</dbReference>
<proteinExistence type="inferred from homology"/>
<feature type="domain" description="Radical SAM core" evidence="11">
    <location>
        <begin position="34"/>
        <end position="280"/>
    </location>
</feature>
<evidence type="ECO:0000256" key="1">
    <source>
        <dbReference type="ARBA" id="ARBA00001966"/>
    </source>
</evidence>
<evidence type="ECO:0000256" key="7">
    <source>
        <dbReference type="ARBA" id="ARBA00023004"/>
    </source>
</evidence>
<organism evidence="12 13">
    <name type="scientific">Candidatus Acidulodesulfobacterium ferriphilum</name>
    <dbReference type="NCBI Taxonomy" id="2597223"/>
    <lineage>
        <taxon>Bacteria</taxon>
        <taxon>Deltaproteobacteria</taxon>
        <taxon>Candidatus Acidulodesulfobacterales</taxon>
        <taxon>Candidatus Acidulodesulfobacterium</taxon>
    </lineage>
</organism>
<dbReference type="PROSITE" id="PS51918">
    <property type="entry name" value="RADICAL_SAM"/>
    <property type="match status" value="1"/>
</dbReference>
<dbReference type="SFLD" id="SFLDG01068">
    <property type="entry name" value="FeMo_cofactor_biosynthesis_pro"/>
    <property type="match status" value="1"/>
</dbReference>
<dbReference type="SFLD" id="SFLDG01067">
    <property type="entry name" value="SPASM/twitch_domain_containing"/>
    <property type="match status" value="1"/>
</dbReference>
<reference evidence="12 13" key="1">
    <citation type="submission" date="2019-01" db="EMBL/GenBank/DDBJ databases">
        <title>Insights into ecological role of a new deltaproteobacterial order Candidatus Sinidesulfobacterales (Sva0485) by metagenomics and metatranscriptomics.</title>
        <authorList>
            <person name="Tan S."/>
            <person name="Liu J."/>
            <person name="Fang Y."/>
            <person name="Hedlund B.P."/>
            <person name="Lian Z.H."/>
            <person name="Huang L.Y."/>
            <person name="Li J.T."/>
            <person name="Huang L.N."/>
            <person name="Li W.J."/>
            <person name="Jiang H.C."/>
            <person name="Dong H.L."/>
            <person name="Shu W.S."/>
        </authorList>
    </citation>
    <scope>NUCLEOTIDE SEQUENCE [LARGE SCALE GENOMIC DNA]</scope>
    <source>
        <strain evidence="12">AP3</strain>
    </source>
</reference>
<evidence type="ECO:0000256" key="6">
    <source>
        <dbReference type="ARBA" id="ARBA00022723"/>
    </source>
</evidence>
<dbReference type="GO" id="GO:0051539">
    <property type="term" value="F:4 iron, 4 sulfur cluster binding"/>
    <property type="evidence" value="ECO:0007669"/>
    <property type="project" value="UniProtKB-KW"/>
</dbReference>
<dbReference type="EMBL" id="SGBD01000001">
    <property type="protein sequence ID" value="RZD15472.1"/>
    <property type="molecule type" value="Genomic_DNA"/>
</dbReference>
<dbReference type="UniPathway" id="UPA00782"/>
<dbReference type="InterPro" id="IPR000385">
    <property type="entry name" value="MoaA_NifB_PqqE_Fe-S-bd_CS"/>
</dbReference>
<dbReference type="InterPro" id="IPR007197">
    <property type="entry name" value="rSAM"/>
</dbReference>
<protein>
    <submittedName>
        <fullName evidence="12">Radical SAM protein</fullName>
    </submittedName>
</protein>
<evidence type="ECO:0000256" key="2">
    <source>
        <dbReference type="ARBA" id="ARBA00005155"/>
    </source>
</evidence>
<evidence type="ECO:0000256" key="8">
    <source>
        <dbReference type="ARBA" id="ARBA00023014"/>
    </source>
</evidence>
<keyword evidence="9" id="KW-0535">Nitrogen fixation</keyword>
<evidence type="ECO:0000259" key="11">
    <source>
        <dbReference type="PROSITE" id="PS51918"/>
    </source>
</evidence>
<evidence type="ECO:0000313" key="12">
    <source>
        <dbReference type="EMBL" id="RZD15472.1"/>
    </source>
</evidence>
<keyword evidence="8" id="KW-0411">Iron-sulfur</keyword>
<dbReference type="SUPFAM" id="SSF102114">
    <property type="entry name" value="Radical SAM enzymes"/>
    <property type="match status" value="1"/>
</dbReference>
<keyword evidence="6" id="KW-0479">Metal-binding</keyword>
<comment type="cofactor">
    <cofactor evidence="1">
        <name>[4Fe-4S] cluster</name>
        <dbReference type="ChEBI" id="CHEBI:49883"/>
    </cofactor>
</comment>
<comment type="similarity">
    <text evidence="3">Belongs to the radical SAM superfamily. NifB family.</text>
</comment>
<evidence type="ECO:0000256" key="4">
    <source>
        <dbReference type="ARBA" id="ARBA00022485"/>
    </source>
</evidence>
<evidence type="ECO:0000256" key="10">
    <source>
        <dbReference type="ARBA" id="ARBA00023239"/>
    </source>
</evidence>
<dbReference type="GO" id="GO:0016829">
    <property type="term" value="F:lyase activity"/>
    <property type="evidence" value="ECO:0007669"/>
    <property type="project" value="UniProtKB-KW"/>
</dbReference>
<dbReference type="CDD" id="cd01335">
    <property type="entry name" value="Radical_SAM"/>
    <property type="match status" value="1"/>
</dbReference>
<dbReference type="Gene3D" id="3.20.20.70">
    <property type="entry name" value="Aldolase class I"/>
    <property type="match status" value="1"/>
</dbReference>
<dbReference type="Pfam" id="PF04055">
    <property type="entry name" value="Radical_SAM"/>
    <property type="match status" value="1"/>
</dbReference>
<evidence type="ECO:0000313" key="13">
    <source>
        <dbReference type="Proteomes" id="UP000320813"/>
    </source>
</evidence>
<dbReference type="PANTHER" id="PTHR43787:SF13">
    <property type="entry name" value="FEMO COFACTOR BIOSYNTHESIS PROTEIN NIFB"/>
    <property type="match status" value="1"/>
</dbReference>
<dbReference type="GO" id="GO:0046872">
    <property type="term" value="F:metal ion binding"/>
    <property type="evidence" value="ECO:0007669"/>
    <property type="project" value="UniProtKB-KW"/>
</dbReference>
<keyword evidence="5" id="KW-0949">S-adenosyl-L-methionine</keyword>
<evidence type="ECO:0000256" key="5">
    <source>
        <dbReference type="ARBA" id="ARBA00022691"/>
    </source>
</evidence>
<sequence>MNITDFKLNKNKNRSQLSFAAGIEKHPCFSKEASKHFGRVHLPVAKSCNISCNYCHRDYDCPNESRPGVTSGLLAPEDAVKRIYEVKSLFNDISVAAVAGPGDSLAEPAGTMKTFKLIAGEFPEIILCMSTNGLNLADNLEELKDNGVNFITVTLNAIDVSIAAKIYRYVNYNGVSYTEKDAAGLLLERQIKGIDRAVKMGFTIKINSVLIPGINDFHMKALSEAVKKLGVYLFNVMPMIPAEKSYFYKIGVKGASRKDVACITDGLEGINIMSHCRQCRSDAAGLLNEDLSKKLKGQEGGLGCKLKKMPC</sequence>
<dbReference type="Proteomes" id="UP000320813">
    <property type="component" value="Unassembled WGS sequence"/>
</dbReference>
<comment type="caution">
    <text evidence="12">The sequence shown here is derived from an EMBL/GenBank/DDBJ whole genome shotgun (WGS) entry which is preliminary data.</text>
</comment>
<dbReference type="PROSITE" id="PS01305">
    <property type="entry name" value="MOAA_NIFB_PQQE"/>
    <property type="match status" value="1"/>
</dbReference>
<name>A0A519BDX6_9DELT</name>
<keyword evidence="10" id="KW-0456">Lyase</keyword>
<evidence type="ECO:0000256" key="9">
    <source>
        <dbReference type="ARBA" id="ARBA00023231"/>
    </source>
</evidence>
<dbReference type="SFLD" id="SFLDF00281">
    <property type="entry name" value="FeMo_cofactor_biosynthesis_pro"/>
    <property type="match status" value="1"/>
</dbReference>
<accession>A0A519BDX6</accession>
<comment type="pathway">
    <text evidence="2">Cofactor biosynthesis; Fe-Mo cofactor biosynthesis.</text>
</comment>
<dbReference type="InterPro" id="IPR013785">
    <property type="entry name" value="Aldolase_TIM"/>
</dbReference>
<dbReference type="AlphaFoldDB" id="A0A519BDX6"/>
<keyword evidence="4" id="KW-0004">4Fe-4S</keyword>
<gene>
    <name evidence="12" type="ORF">EVJ47_04145</name>
</gene>
<evidence type="ECO:0000256" key="3">
    <source>
        <dbReference type="ARBA" id="ARBA00006804"/>
    </source>
</evidence>
<keyword evidence="7" id="KW-0408">Iron</keyword>
<dbReference type="SFLD" id="SFLDS00029">
    <property type="entry name" value="Radical_SAM"/>
    <property type="match status" value="1"/>
</dbReference>
<dbReference type="InterPro" id="IPR058240">
    <property type="entry name" value="rSAM_sf"/>
</dbReference>